<accession>A0ABD1ZZE7</accession>
<dbReference type="AlphaFoldDB" id="A0ABD1ZZE7"/>
<organism evidence="2 3">
    <name type="scientific">Vespula squamosa</name>
    <name type="common">Southern yellow jacket</name>
    <name type="synonym">Wasp</name>
    <dbReference type="NCBI Taxonomy" id="30214"/>
    <lineage>
        <taxon>Eukaryota</taxon>
        <taxon>Metazoa</taxon>
        <taxon>Ecdysozoa</taxon>
        <taxon>Arthropoda</taxon>
        <taxon>Hexapoda</taxon>
        <taxon>Insecta</taxon>
        <taxon>Pterygota</taxon>
        <taxon>Neoptera</taxon>
        <taxon>Endopterygota</taxon>
        <taxon>Hymenoptera</taxon>
        <taxon>Apocrita</taxon>
        <taxon>Aculeata</taxon>
        <taxon>Vespoidea</taxon>
        <taxon>Vespidae</taxon>
        <taxon>Vespinae</taxon>
        <taxon>Vespula</taxon>
    </lineage>
</organism>
<proteinExistence type="predicted"/>
<feature type="region of interest" description="Disordered" evidence="1">
    <location>
        <begin position="33"/>
        <end position="88"/>
    </location>
</feature>
<sequence>MPRKDERKDIQWVRCRSESATITAWIGILRIASDDDDDDGGGGGGGGGIGSNSSSNIDGDGDGDSGGLVLGSPRPTPASETPPPVLTTNTFINTYTLSRLYQHALGPCYGAPNRTVPIPVSSSLC</sequence>
<feature type="compositionally biased region" description="Pro residues" evidence="1">
    <location>
        <begin position="74"/>
        <end position="85"/>
    </location>
</feature>
<name>A0ABD1ZZE7_VESSQ</name>
<feature type="compositionally biased region" description="Gly residues" evidence="1">
    <location>
        <begin position="41"/>
        <end position="50"/>
    </location>
</feature>
<dbReference type="Proteomes" id="UP001607302">
    <property type="component" value="Unassembled WGS sequence"/>
</dbReference>
<dbReference type="EMBL" id="JAUDFV010000157">
    <property type="protein sequence ID" value="KAL2713708.1"/>
    <property type="molecule type" value="Genomic_DNA"/>
</dbReference>
<keyword evidence="3" id="KW-1185">Reference proteome</keyword>
<comment type="caution">
    <text evidence="2">The sequence shown here is derived from an EMBL/GenBank/DDBJ whole genome shotgun (WGS) entry which is preliminary data.</text>
</comment>
<evidence type="ECO:0000256" key="1">
    <source>
        <dbReference type="SAM" id="MobiDB-lite"/>
    </source>
</evidence>
<gene>
    <name evidence="2" type="ORF">V1478_016265</name>
</gene>
<reference evidence="2 3" key="1">
    <citation type="journal article" date="2024" name="Ann. Entomol. Soc. Am.">
        <title>Genomic analyses of the southern and eastern yellowjacket wasps (Hymenoptera: Vespidae) reveal evolutionary signatures of social life.</title>
        <authorList>
            <person name="Catto M.A."/>
            <person name="Caine P.B."/>
            <person name="Orr S.E."/>
            <person name="Hunt B.G."/>
            <person name="Goodisman M.A.D."/>
        </authorList>
    </citation>
    <scope>NUCLEOTIDE SEQUENCE [LARGE SCALE GENOMIC DNA]</scope>
    <source>
        <strain evidence="2">233</strain>
        <tissue evidence="2">Head and thorax</tissue>
    </source>
</reference>
<protein>
    <submittedName>
        <fullName evidence="2">Uncharacterized protein</fullName>
    </submittedName>
</protein>
<evidence type="ECO:0000313" key="2">
    <source>
        <dbReference type="EMBL" id="KAL2713708.1"/>
    </source>
</evidence>
<evidence type="ECO:0000313" key="3">
    <source>
        <dbReference type="Proteomes" id="UP001607302"/>
    </source>
</evidence>